<feature type="domain" description="Ketoreductase" evidence="4">
    <location>
        <begin position="6"/>
        <end position="184"/>
    </location>
</feature>
<evidence type="ECO:0000313" key="6">
    <source>
        <dbReference type="Proteomes" id="UP000199663"/>
    </source>
</evidence>
<dbReference type="SMART" id="SM00822">
    <property type="entry name" value="PKS_KR"/>
    <property type="match status" value="1"/>
</dbReference>
<protein>
    <submittedName>
        <fullName evidence="5">NAD(P)-dependent dehydrogenase, short-chain alcohol dehydrogenase family</fullName>
    </submittedName>
</protein>
<accession>A0A1H3S605</accession>
<dbReference type="SUPFAM" id="SSF51735">
    <property type="entry name" value="NAD(P)-binding Rossmann-fold domains"/>
    <property type="match status" value="1"/>
</dbReference>
<evidence type="ECO:0000256" key="1">
    <source>
        <dbReference type="ARBA" id="ARBA00006484"/>
    </source>
</evidence>
<dbReference type="Pfam" id="PF13561">
    <property type="entry name" value="adh_short_C2"/>
    <property type="match status" value="1"/>
</dbReference>
<dbReference type="PANTHER" id="PTHR24321">
    <property type="entry name" value="DEHYDROGENASES, SHORT CHAIN"/>
    <property type="match status" value="1"/>
</dbReference>
<dbReference type="Gene3D" id="3.40.50.720">
    <property type="entry name" value="NAD(P)-binding Rossmann-like Domain"/>
    <property type="match status" value="1"/>
</dbReference>
<dbReference type="PRINTS" id="PR00080">
    <property type="entry name" value="SDRFAMILY"/>
</dbReference>
<comment type="similarity">
    <text evidence="1">Belongs to the short-chain dehydrogenases/reductases (SDR) family.</text>
</comment>
<reference evidence="5 6" key="1">
    <citation type="submission" date="2016-10" db="EMBL/GenBank/DDBJ databases">
        <authorList>
            <person name="Varghese N."/>
            <person name="Submissions S."/>
        </authorList>
    </citation>
    <scope>NUCLEOTIDE SEQUENCE [LARGE SCALE GENOMIC DNA]</scope>
    <source>
        <strain evidence="5 6">DSM 17997</strain>
    </source>
</reference>
<keyword evidence="6" id="KW-1185">Reference proteome</keyword>
<dbReference type="PANTHER" id="PTHR24321:SF8">
    <property type="entry name" value="ESTRADIOL 17-BETA-DEHYDROGENASE 8-RELATED"/>
    <property type="match status" value="1"/>
</dbReference>
<sequence length="253" mass="26423">MKLLHKTFIITGATSGMGKAIALSFAKEGASLLVTGRDANKGKVLLEELLPFNGECIFLVGDVGDLAFNQNLVELAIAHFGQLDGVVTNAGMLGLGSLTDLAPEVWDDTFRTNVDSVYFLLKYALPEMLKRPSASVVVNASIAAFKSFPNHPAYCASKAALVALAKQLAVDYGPTIRINSVCPGPVDTPFIHASAVAFPNPGEAVANAGKATLLKRLGAPEDIAKLVLFLSSEDASWITGSSYTIDGGILAGG</sequence>
<comment type="caution">
    <text evidence="5">The sequence shown here is derived from an EMBL/GenBank/DDBJ whole genome shotgun (WGS) entry which is preliminary data.</text>
</comment>
<proteinExistence type="inferred from homology"/>
<keyword evidence="2" id="KW-0560">Oxidoreductase</keyword>
<dbReference type="PRINTS" id="PR00081">
    <property type="entry name" value="GDHRDH"/>
</dbReference>
<evidence type="ECO:0000256" key="3">
    <source>
        <dbReference type="ARBA" id="ARBA00023027"/>
    </source>
</evidence>
<dbReference type="CDD" id="cd05233">
    <property type="entry name" value="SDR_c"/>
    <property type="match status" value="1"/>
</dbReference>
<dbReference type="RefSeq" id="WP_019598648.1">
    <property type="nucleotide sequence ID" value="NZ_FNQC01000010.1"/>
</dbReference>
<evidence type="ECO:0000256" key="2">
    <source>
        <dbReference type="ARBA" id="ARBA00023002"/>
    </source>
</evidence>
<dbReference type="Proteomes" id="UP000199663">
    <property type="component" value="Unassembled WGS sequence"/>
</dbReference>
<keyword evidence="3" id="KW-0520">NAD</keyword>
<organism evidence="5 6">
    <name type="scientific">Rhodonellum ikkaensis</name>
    <dbReference type="NCBI Taxonomy" id="336829"/>
    <lineage>
        <taxon>Bacteria</taxon>
        <taxon>Pseudomonadati</taxon>
        <taxon>Bacteroidota</taxon>
        <taxon>Cytophagia</taxon>
        <taxon>Cytophagales</taxon>
        <taxon>Cytophagaceae</taxon>
        <taxon>Rhodonellum</taxon>
    </lineage>
</organism>
<dbReference type="EMBL" id="FNQC01000010">
    <property type="protein sequence ID" value="SDZ33028.1"/>
    <property type="molecule type" value="Genomic_DNA"/>
</dbReference>
<dbReference type="PROSITE" id="PS00061">
    <property type="entry name" value="ADH_SHORT"/>
    <property type="match status" value="1"/>
</dbReference>
<name>A0A1H3S605_9BACT</name>
<dbReference type="InterPro" id="IPR002347">
    <property type="entry name" value="SDR_fam"/>
</dbReference>
<gene>
    <name evidence="5" type="ORF">SAMN05444412_110116</name>
</gene>
<evidence type="ECO:0000313" key="5">
    <source>
        <dbReference type="EMBL" id="SDZ33028.1"/>
    </source>
</evidence>
<evidence type="ECO:0000259" key="4">
    <source>
        <dbReference type="SMART" id="SM00822"/>
    </source>
</evidence>
<dbReference type="InterPro" id="IPR057326">
    <property type="entry name" value="KR_dom"/>
</dbReference>
<dbReference type="InterPro" id="IPR020904">
    <property type="entry name" value="Sc_DH/Rdtase_CS"/>
</dbReference>
<dbReference type="InterPro" id="IPR036291">
    <property type="entry name" value="NAD(P)-bd_dom_sf"/>
</dbReference>